<dbReference type="OrthoDB" id="9031937at2"/>
<sequence>MASELDARLQAVILQVGGMPSGGTTLDEKPLIVGMADPFSTIDVYDGTALLGVVSSNGQGHWTLQLSSPLDAGIHDLSAVQVTGYGVNATASYFAITVDASVSARALADEGTSSVDAARKAGSEAESGAVYFPPNLFKSHVGVAAVDHVASEKSASSILGPSEDMHDDGHAFQRQVSTQVAGAKGFDMVSFLGDHQVLDLSSLTAKSVAAQTPGIGGFDLGGHHNSLVLSISDVLSFGEHDLFIDDGKRQLIVNGKEGDSVDVQNAHVAGLNDGEWHHHGTAEVGGVLYNVVEHSSANTELLVEHAVRIEVH</sequence>
<dbReference type="EMBL" id="MTHB01000165">
    <property type="protein sequence ID" value="OXC75740.1"/>
    <property type="molecule type" value="Genomic_DNA"/>
</dbReference>
<accession>A0A226WY98</accession>
<name>A0A226WY98_CABSO</name>
<evidence type="ECO:0000313" key="3">
    <source>
        <dbReference type="Proteomes" id="UP000214720"/>
    </source>
</evidence>
<gene>
    <name evidence="2" type="ORF">BSU04_26265</name>
</gene>
<dbReference type="InterPro" id="IPR013783">
    <property type="entry name" value="Ig-like_fold"/>
</dbReference>
<dbReference type="Pfam" id="PF19077">
    <property type="entry name" value="Big_13"/>
    <property type="match status" value="1"/>
</dbReference>
<protein>
    <submittedName>
        <fullName evidence="2">T1SS secreted agglutinin RTX</fullName>
    </submittedName>
</protein>
<comment type="caution">
    <text evidence="2">The sequence shown here is derived from an EMBL/GenBank/DDBJ whole genome shotgun (WGS) entry which is preliminary data.</text>
</comment>
<organism evidence="2 3">
    <name type="scientific">Caballeronia sordidicola</name>
    <name type="common">Burkholderia sordidicola</name>
    <dbReference type="NCBI Taxonomy" id="196367"/>
    <lineage>
        <taxon>Bacteria</taxon>
        <taxon>Pseudomonadati</taxon>
        <taxon>Pseudomonadota</taxon>
        <taxon>Betaproteobacteria</taxon>
        <taxon>Burkholderiales</taxon>
        <taxon>Burkholderiaceae</taxon>
        <taxon>Caballeronia</taxon>
    </lineage>
</organism>
<dbReference type="Gene3D" id="2.60.40.10">
    <property type="entry name" value="Immunoglobulins"/>
    <property type="match status" value="1"/>
</dbReference>
<proteinExistence type="predicted"/>
<feature type="domain" description="Bacterial Ig-like" evidence="1">
    <location>
        <begin position="22"/>
        <end position="99"/>
    </location>
</feature>
<dbReference type="InterPro" id="IPR044016">
    <property type="entry name" value="Big_13"/>
</dbReference>
<dbReference type="AlphaFoldDB" id="A0A226WY98"/>
<evidence type="ECO:0000313" key="2">
    <source>
        <dbReference type="EMBL" id="OXC75740.1"/>
    </source>
</evidence>
<dbReference type="Proteomes" id="UP000214720">
    <property type="component" value="Unassembled WGS sequence"/>
</dbReference>
<evidence type="ECO:0000259" key="1">
    <source>
        <dbReference type="Pfam" id="PF19077"/>
    </source>
</evidence>
<reference evidence="3" key="1">
    <citation type="submission" date="2017-01" db="EMBL/GenBank/DDBJ databases">
        <title>Genome Analysis of Deinococcus marmoris KOPRI26562.</title>
        <authorList>
            <person name="Kim J.H."/>
            <person name="Oh H.-M."/>
        </authorList>
    </citation>
    <scope>NUCLEOTIDE SEQUENCE [LARGE SCALE GENOMIC DNA]</scope>
    <source>
        <strain evidence="3">PAMC 26633</strain>
    </source>
</reference>
<dbReference type="RefSeq" id="WP_089163070.1">
    <property type="nucleotide sequence ID" value="NZ_MTHB01000165.1"/>
</dbReference>